<dbReference type="EMBL" id="JFHK01000001">
    <property type="protein sequence ID" value="OAA32501.1"/>
    <property type="molecule type" value="Genomic_DNA"/>
</dbReference>
<feature type="domain" description="Sigma-54 factor interaction" evidence="3">
    <location>
        <begin position="235"/>
        <end position="442"/>
    </location>
</feature>
<dbReference type="STRING" id="1453497.AT15_00030"/>
<dbReference type="Gene3D" id="3.40.50.300">
    <property type="entry name" value="P-loop containing nucleotide triphosphate hydrolases"/>
    <property type="match status" value="1"/>
</dbReference>
<evidence type="ECO:0000259" key="3">
    <source>
        <dbReference type="PROSITE" id="PS50045"/>
    </source>
</evidence>
<dbReference type="Pfam" id="PF25601">
    <property type="entry name" value="AAA_lid_14"/>
    <property type="match status" value="1"/>
</dbReference>
<dbReference type="InterPro" id="IPR058031">
    <property type="entry name" value="AAA_lid_NorR"/>
</dbReference>
<evidence type="ECO:0000313" key="5">
    <source>
        <dbReference type="Proteomes" id="UP000077339"/>
    </source>
</evidence>
<dbReference type="InterPro" id="IPR002078">
    <property type="entry name" value="Sigma_54_int"/>
</dbReference>
<dbReference type="RefSeq" id="WP_068345104.1">
    <property type="nucleotide sequence ID" value="NZ_JFHK01000001.1"/>
</dbReference>
<dbReference type="SUPFAM" id="SSF52540">
    <property type="entry name" value="P-loop containing nucleoside triphosphate hydrolases"/>
    <property type="match status" value="1"/>
</dbReference>
<dbReference type="Gene3D" id="1.10.8.60">
    <property type="match status" value="1"/>
</dbReference>
<accession>A0A176K4F2</accession>
<protein>
    <recommendedName>
        <fullName evidence="3">Sigma-54 factor interaction domain-containing protein</fullName>
    </recommendedName>
</protein>
<evidence type="ECO:0000313" key="4">
    <source>
        <dbReference type="EMBL" id="OAA32501.1"/>
    </source>
</evidence>
<dbReference type="GO" id="GO:0006355">
    <property type="term" value="P:regulation of DNA-templated transcription"/>
    <property type="evidence" value="ECO:0007669"/>
    <property type="project" value="InterPro"/>
</dbReference>
<dbReference type="SMART" id="SM00382">
    <property type="entry name" value="AAA"/>
    <property type="match status" value="1"/>
</dbReference>
<dbReference type="InterPro" id="IPR003593">
    <property type="entry name" value="AAA+_ATPase"/>
</dbReference>
<dbReference type="AlphaFoldDB" id="A0A176K4F2"/>
<organism evidence="4 5">
    <name type="scientific">Kosmotoga arenicorallina S304</name>
    <dbReference type="NCBI Taxonomy" id="1453497"/>
    <lineage>
        <taxon>Bacteria</taxon>
        <taxon>Thermotogati</taxon>
        <taxon>Thermotogota</taxon>
        <taxon>Thermotogae</taxon>
        <taxon>Kosmotogales</taxon>
        <taxon>Kosmotogaceae</taxon>
        <taxon>Kosmotoga</taxon>
    </lineage>
</organism>
<keyword evidence="1" id="KW-0547">Nucleotide-binding</keyword>
<sequence>MAEKVICIMNPELAEEVSKIIKTIITNKEDLKGKFTVTSQDEQTKIDGSGILYIVDHDKMLDLENYEKLFGKIVILYHKRLDSKVIKMAMRYSAIGVFDATRFFGNRLEYSEIARFEETVKSYLRKKLKDKLLESKLSKPIDWKLKHEPDFTDKTITLFSDEKIRETIIKAKRIVESLKAYVEKIREVRKSVKLEELLQLELDVMEKRKLITVKEKYDLISESTEQSGIKGAEAILITGPTGSGKTVIARQIARQLYGEEFENFFSRVAVSNISENLVETELFGSFPGAFTGSEYKLGKILSNIGGIVFLDEIGEISPKVQAKLLTYMDDLGFQIEGYSNPRGIKAPVLIIAATNRNLEVEIKDGNFRADLYHRFRYKITVPSISERKPDLRYLISFLLQEGKEKLKSKIQRISIEALEKLESYDYPGNFRELESIIFEAIALAEFDERTCILARDIKI</sequence>
<name>A0A176K4F2_9BACT</name>
<keyword evidence="2" id="KW-0067">ATP-binding</keyword>
<keyword evidence="5" id="KW-1185">Reference proteome</keyword>
<evidence type="ECO:0000256" key="1">
    <source>
        <dbReference type="ARBA" id="ARBA00022741"/>
    </source>
</evidence>
<dbReference type="PANTHER" id="PTHR32071">
    <property type="entry name" value="TRANSCRIPTIONAL REGULATORY PROTEIN"/>
    <property type="match status" value="1"/>
</dbReference>
<dbReference type="InterPro" id="IPR027417">
    <property type="entry name" value="P-loop_NTPase"/>
</dbReference>
<dbReference type="CDD" id="cd00009">
    <property type="entry name" value="AAA"/>
    <property type="match status" value="1"/>
</dbReference>
<reference evidence="4 5" key="1">
    <citation type="submission" date="2014-02" db="EMBL/GenBank/DDBJ databases">
        <title>Kosmotoga genome sequencing.</title>
        <authorList>
            <person name="Pollo S.M."/>
            <person name="Charchuk R."/>
            <person name="Nesbo C.L."/>
        </authorList>
    </citation>
    <scope>NUCLEOTIDE SEQUENCE [LARGE SCALE GENOMIC DNA]</scope>
    <source>
        <strain evidence="4 5">S304</strain>
    </source>
</reference>
<dbReference type="Pfam" id="PF00158">
    <property type="entry name" value="Sigma54_activat"/>
    <property type="match status" value="1"/>
</dbReference>
<gene>
    <name evidence="4" type="ORF">AT15_00030</name>
</gene>
<comment type="caution">
    <text evidence="4">The sequence shown here is derived from an EMBL/GenBank/DDBJ whole genome shotgun (WGS) entry which is preliminary data.</text>
</comment>
<dbReference type="PATRIC" id="fig|1453497.3.peg.6"/>
<dbReference type="Proteomes" id="UP000077339">
    <property type="component" value="Unassembled WGS sequence"/>
</dbReference>
<dbReference type="PROSITE" id="PS50045">
    <property type="entry name" value="SIGMA54_INTERACT_4"/>
    <property type="match status" value="1"/>
</dbReference>
<dbReference type="OrthoDB" id="9803970at2"/>
<evidence type="ECO:0000256" key="2">
    <source>
        <dbReference type="ARBA" id="ARBA00022840"/>
    </source>
</evidence>
<proteinExistence type="predicted"/>
<dbReference type="GO" id="GO:0005524">
    <property type="term" value="F:ATP binding"/>
    <property type="evidence" value="ECO:0007669"/>
    <property type="project" value="UniProtKB-KW"/>
</dbReference>